<dbReference type="PROSITE" id="PS51387">
    <property type="entry name" value="FAD_PCMH"/>
    <property type="match status" value="1"/>
</dbReference>
<dbReference type="Gene3D" id="3.30.465.10">
    <property type="match status" value="1"/>
</dbReference>
<dbReference type="InterPro" id="IPR036884">
    <property type="entry name" value="2Fe-2S-bd_dom_sf"/>
</dbReference>
<gene>
    <name evidence="8" type="primary">ndhF</name>
    <name evidence="8" type="ORF">Mterra_00677</name>
</gene>
<evidence type="ECO:0000256" key="4">
    <source>
        <dbReference type="ARBA" id="ARBA00023002"/>
    </source>
</evidence>
<keyword evidence="9" id="KW-1185">Reference proteome</keyword>
<evidence type="ECO:0000256" key="2">
    <source>
        <dbReference type="ARBA" id="ARBA00022723"/>
    </source>
</evidence>
<dbReference type="InterPro" id="IPR016167">
    <property type="entry name" value="FAD-bd_PCMH_sub1"/>
</dbReference>
<feature type="domain" description="2Fe-2S ferredoxin-type" evidence="6">
    <location>
        <begin position="1"/>
        <end position="83"/>
    </location>
</feature>
<dbReference type="InterPro" id="IPR001041">
    <property type="entry name" value="2Fe-2S_ferredoxin-type"/>
</dbReference>
<keyword evidence="2" id="KW-0479">Metal-binding</keyword>
<dbReference type="Gene3D" id="3.10.20.30">
    <property type="match status" value="1"/>
</dbReference>
<accession>A0A399F243</accession>
<feature type="domain" description="FAD-binding PCMH-type" evidence="7">
    <location>
        <begin position="177"/>
        <end position="350"/>
    </location>
</feature>
<dbReference type="AlphaFoldDB" id="A0A399F243"/>
<dbReference type="PROSITE" id="PS51085">
    <property type="entry name" value="2FE2S_FER_2"/>
    <property type="match status" value="1"/>
</dbReference>
<dbReference type="InterPro" id="IPR016169">
    <property type="entry name" value="FAD-bd_PCMH_sub2"/>
</dbReference>
<dbReference type="SUPFAM" id="SSF55447">
    <property type="entry name" value="CO dehydrogenase flavoprotein C-terminal domain-like"/>
    <property type="match status" value="1"/>
</dbReference>
<dbReference type="InterPro" id="IPR012175">
    <property type="entry name" value="Xanth_DH_ssu_bac"/>
</dbReference>
<dbReference type="InterPro" id="IPR002346">
    <property type="entry name" value="Mopterin_DH_FAD-bd"/>
</dbReference>
<keyword evidence="5" id="KW-0408">Iron</keyword>
<dbReference type="InterPro" id="IPR016166">
    <property type="entry name" value="FAD-bd_PCMH"/>
</dbReference>
<dbReference type="GO" id="GO:0071949">
    <property type="term" value="F:FAD binding"/>
    <property type="evidence" value="ECO:0007669"/>
    <property type="project" value="InterPro"/>
</dbReference>
<dbReference type="Gene3D" id="1.10.150.120">
    <property type="entry name" value="[2Fe-2S]-binding domain"/>
    <property type="match status" value="1"/>
</dbReference>
<dbReference type="SMART" id="SM01092">
    <property type="entry name" value="CO_deh_flav_C"/>
    <property type="match status" value="1"/>
</dbReference>
<dbReference type="GO" id="GO:0050138">
    <property type="term" value="F:nicotinate dehydrogenase activity"/>
    <property type="evidence" value="ECO:0007669"/>
    <property type="project" value="UniProtKB-EC"/>
</dbReference>
<dbReference type="EMBL" id="QXDL01000016">
    <property type="protein sequence ID" value="RIH90060.1"/>
    <property type="molecule type" value="Genomic_DNA"/>
</dbReference>
<dbReference type="PIRSF" id="PIRSF036557">
    <property type="entry name" value="XdhA_RC"/>
    <property type="match status" value="1"/>
</dbReference>
<dbReference type="InterPro" id="IPR005107">
    <property type="entry name" value="CO_DH_flav_C"/>
</dbReference>
<dbReference type="InterPro" id="IPR036318">
    <property type="entry name" value="FAD-bd_PCMH-like_sf"/>
</dbReference>
<dbReference type="SUPFAM" id="SSF56176">
    <property type="entry name" value="FAD-binding/transporter-associated domain-like"/>
    <property type="match status" value="1"/>
</dbReference>
<evidence type="ECO:0000256" key="5">
    <source>
        <dbReference type="ARBA" id="ARBA00023004"/>
    </source>
</evidence>
<evidence type="ECO:0000256" key="3">
    <source>
        <dbReference type="ARBA" id="ARBA00022827"/>
    </source>
</evidence>
<dbReference type="OrthoDB" id="9789842at2"/>
<dbReference type="InterPro" id="IPR006058">
    <property type="entry name" value="2Fe2S_fd_BS"/>
</dbReference>
<keyword evidence="1" id="KW-0285">Flavoprotein</keyword>
<dbReference type="Pfam" id="PF00111">
    <property type="entry name" value="Fer2"/>
    <property type="match status" value="1"/>
</dbReference>
<sequence length="464" mass="49911">MEFVLNGRRVRVQDVAPQTTLLDYLRASGLTGSKEGCAEGECGACTVVLVREGPAGTEYRGVNSCLLFLPMLAGQEVYTVEGLAQDGKLAEVQAAMVQHGGSQCGYCTPGFVMSLFAEQYRPDRGAEFDLHALSGNLCRCTGYRPIKDAALSLGPAPDDAFKARLREPAPALGPAVYESEQGRFVRPGSLEECLTFLALHPEAKLVAGGTDAAVESNLRHKRWELLVGLEAIPELRVFEERGDAVEIGAGLSLGELERRWEGAPQAVRDLLPLFASPLIRNSATLGGNLGTASPIGDSPPALLALDAAVRIAGKDGERVVPLAEFFKAYRQTALGRGEVIVSVRVPKPYPAHSRFYKVAKRRMDDISTVAAGFALELDGAGRVARVRLAYGGVAATPVRLFAVEEALTGQPWNASSLWRAQGMIAEVLKPISDHRGSAEYRLSLAQKLLEKFYHETAQTEGVPR</sequence>
<keyword evidence="4 8" id="KW-0560">Oxidoreductase</keyword>
<evidence type="ECO:0000313" key="9">
    <source>
        <dbReference type="Proteomes" id="UP000265715"/>
    </source>
</evidence>
<organism evidence="8 9">
    <name type="scientific">Calidithermus terrae</name>
    <dbReference type="NCBI Taxonomy" id="1408545"/>
    <lineage>
        <taxon>Bacteria</taxon>
        <taxon>Thermotogati</taxon>
        <taxon>Deinococcota</taxon>
        <taxon>Deinococci</taxon>
        <taxon>Thermales</taxon>
        <taxon>Thermaceae</taxon>
        <taxon>Calidithermus</taxon>
    </lineage>
</organism>
<dbReference type="GO" id="GO:0005506">
    <property type="term" value="F:iron ion binding"/>
    <property type="evidence" value="ECO:0007669"/>
    <property type="project" value="InterPro"/>
</dbReference>
<dbReference type="GO" id="GO:0051537">
    <property type="term" value="F:2 iron, 2 sulfur cluster binding"/>
    <property type="evidence" value="ECO:0007669"/>
    <property type="project" value="InterPro"/>
</dbReference>
<dbReference type="EC" id="1.17.1.5" evidence="8"/>
<name>A0A399F243_9DEIN</name>
<dbReference type="Pfam" id="PF00941">
    <property type="entry name" value="FAD_binding_5"/>
    <property type="match status" value="1"/>
</dbReference>
<dbReference type="Gene3D" id="3.30.390.50">
    <property type="entry name" value="CO dehydrogenase flavoprotein, C-terminal domain"/>
    <property type="match status" value="1"/>
</dbReference>
<dbReference type="RefSeq" id="WP_119313894.1">
    <property type="nucleotide sequence ID" value="NZ_QXDL01000016.1"/>
</dbReference>
<dbReference type="InterPro" id="IPR012675">
    <property type="entry name" value="Beta-grasp_dom_sf"/>
</dbReference>
<evidence type="ECO:0000313" key="8">
    <source>
        <dbReference type="EMBL" id="RIH90060.1"/>
    </source>
</evidence>
<dbReference type="PANTHER" id="PTHR45444">
    <property type="entry name" value="XANTHINE DEHYDROGENASE"/>
    <property type="match status" value="1"/>
</dbReference>
<evidence type="ECO:0000259" key="7">
    <source>
        <dbReference type="PROSITE" id="PS51387"/>
    </source>
</evidence>
<dbReference type="Pfam" id="PF03450">
    <property type="entry name" value="CO_deh_flav_C"/>
    <property type="match status" value="1"/>
</dbReference>
<proteinExistence type="predicted"/>
<protein>
    <submittedName>
        <fullName evidence="8">Nicotinate dehydrogenase FAD-subunit</fullName>
        <ecNumber evidence="8">1.17.1.5</ecNumber>
    </submittedName>
</protein>
<evidence type="ECO:0000256" key="1">
    <source>
        <dbReference type="ARBA" id="ARBA00022630"/>
    </source>
</evidence>
<dbReference type="CDD" id="cd00207">
    <property type="entry name" value="fer2"/>
    <property type="match status" value="1"/>
</dbReference>
<dbReference type="InterPro" id="IPR036010">
    <property type="entry name" value="2Fe-2S_ferredoxin-like_sf"/>
</dbReference>
<keyword evidence="3" id="KW-0274">FAD</keyword>
<dbReference type="PANTHER" id="PTHR45444:SF3">
    <property type="entry name" value="XANTHINE DEHYDROGENASE"/>
    <property type="match status" value="1"/>
</dbReference>
<dbReference type="InterPro" id="IPR016208">
    <property type="entry name" value="Ald_Oxase/xanthine_DH-like"/>
</dbReference>
<dbReference type="Proteomes" id="UP000265715">
    <property type="component" value="Unassembled WGS sequence"/>
</dbReference>
<dbReference type="InterPro" id="IPR002888">
    <property type="entry name" value="2Fe-2S-bd"/>
</dbReference>
<dbReference type="Pfam" id="PF01799">
    <property type="entry name" value="Fer2_2"/>
    <property type="match status" value="1"/>
</dbReference>
<dbReference type="InterPro" id="IPR036683">
    <property type="entry name" value="CO_DH_flav_C_dom_sf"/>
</dbReference>
<dbReference type="SUPFAM" id="SSF54292">
    <property type="entry name" value="2Fe-2S ferredoxin-like"/>
    <property type="match status" value="1"/>
</dbReference>
<dbReference type="Gene3D" id="3.30.43.10">
    <property type="entry name" value="Uridine Diphospho-n-acetylenolpyruvylglucosamine Reductase, domain 2"/>
    <property type="match status" value="1"/>
</dbReference>
<dbReference type="SUPFAM" id="SSF47741">
    <property type="entry name" value="CO dehydrogenase ISP C-domain like"/>
    <property type="match status" value="1"/>
</dbReference>
<reference evidence="8 9" key="1">
    <citation type="submission" date="2018-08" db="EMBL/GenBank/DDBJ databases">
        <title>Meiothermus terrae DSM 26712 genome sequencing project.</title>
        <authorList>
            <person name="Da Costa M.S."/>
            <person name="Albuquerque L."/>
            <person name="Raposo P."/>
            <person name="Froufe H.J.C."/>
            <person name="Barroso C.S."/>
            <person name="Egas C."/>
        </authorList>
    </citation>
    <scope>NUCLEOTIDE SEQUENCE [LARGE SCALE GENOMIC DNA]</scope>
    <source>
        <strain evidence="8 9">DSM 26712</strain>
    </source>
</reference>
<comment type="caution">
    <text evidence="8">The sequence shown here is derived from an EMBL/GenBank/DDBJ whole genome shotgun (WGS) entry which is preliminary data.</text>
</comment>
<evidence type="ECO:0000259" key="6">
    <source>
        <dbReference type="PROSITE" id="PS51085"/>
    </source>
</evidence>
<dbReference type="PROSITE" id="PS00197">
    <property type="entry name" value="2FE2S_FER_1"/>
    <property type="match status" value="1"/>
</dbReference>